<dbReference type="Pfam" id="PF12146">
    <property type="entry name" value="Hydrolase_4"/>
    <property type="match status" value="1"/>
</dbReference>
<dbReference type="Proteomes" id="UP001387364">
    <property type="component" value="Chromosome"/>
</dbReference>
<dbReference type="PANTHER" id="PTHR11614">
    <property type="entry name" value="PHOSPHOLIPASE-RELATED"/>
    <property type="match status" value="1"/>
</dbReference>
<reference evidence="2 3" key="1">
    <citation type="submission" date="2024-02" db="EMBL/GenBank/DDBJ databases">
        <title>Seven novel Bacillus-like species.</title>
        <authorList>
            <person name="Liu G."/>
        </authorList>
    </citation>
    <scope>NUCLEOTIDE SEQUENCE [LARGE SCALE GENOMIC DNA]</scope>
    <source>
        <strain evidence="2 3">FJAT-52991</strain>
    </source>
</reference>
<dbReference type="InterPro" id="IPR022742">
    <property type="entry name" value="Hydrolase_4"/>
</dbReference>
<dbReference type="EMBL" id="CP147404">
    <property type="protein sequence ID" value="WXB92854.1"/>
    <property type="molecule type" value="Genomic_DNA"/>
</dbReference>
<accession>A0ABZ2N5J9</accession>
<name>A0ABZ2N5J9_9BACI</name>
<proteinExistence type="predicted"/>
<dbReference type="RefSeq" id="WP_338751789.1">
    <property type="nucleotide sequence ID" value="NZ_CP147404.1"/>
</dbReference>
<organism evidence="2 3">
    <name type="scientific">Bacillus kandeliae</name>
    <dbReference type="NCBI Taxonomy" id="3129297"/>
    <lineage>
        <taxon>Bacteria</taxon>
        <taxon>Bacillati</taxon>
        <taxon>Bacillota</taxon>
        <taxon>Bacilli</taxon>
        <taxon>Bacillales</taxon>
        <taxon>Bacillaceae</taxon>
        <taxon>Bacillus</taxon>
    </lineage>
</organism>
<sequence>MEKEHWIKMSDGHEVFLTEWVDDEVKPKAMLQIAHGMAEHIKRYHELAEHLVSMGFIVYGNDHRGHGRTGDKSGLLGFFAEQDGFERVVEDLKEINDHIHRTHPDLPVFMMGHSMGSFLVRRYLQRFPGTVNGVIVSGTGSDRGLLGKMGKILAKSEMRRRGKRAKSPLLNKLSFGDFNKKFSDIQTEFDWLSRDREQVQTYIDDPYCGFIPTAGFFYDLLNGLEMIHKPEEVSRMEKDLPFFFISGDHDPVGDYSKGVLRVIDQYKQQGITNIDYTFYKEGRHEMLNETNRQQVIQDVTNWLQAQL</sequence>
<feature type="domain" description="Serine aminopeptidase S33" evidence="1">
    <location>
        <begin position="26"/>
        <end position="291"/>
    </location>
</feature>
<dbReference type="InterPro" id="IPR051044">
    <property type="entry name" value="MAG_DAG_Lipase"/>
</dbReference>
<dbReference type="SUPFAM" id="SSF53474">
    <property type="entry name" value="alpha/beta-Hydrolases"/>
    <property type="match status" value="1"/>
</dbReference>
<dbReference type="InterPro" id="IPR029058">
    <property type="entry name" value="AB_hydrolase_fold"/>
</dbReference>
<evidence type="ECO:0000313" key="3">
    <source>
        <dbReference type="Proteomes" id="UP001387364"/>
    </source>
</evidence>
<gene>
    <name evidence="2" type="ORF">WDJ61_16755</name>
</gene>
<keyword evidence="3" id="KW-1185">Reference proteome</keyword>
<evidence type="ECO:0000259" key="1">
    <source>
        <dbReference type="Pfam" id="PF12146"/>
    </source>
</evidence>
<protein>
    <submittedName>
        <fullName evidence="2">Lysophospholipase</fullName>
    </submittedName>
</protein>
<dbReference type="Gene3D" id="3.40.50.1820">
    <property type="entry name" value="alpha/beta hydrolase"/>
    <property type="match status" value="1"/>
</dbReference>
<evidence type="ECO:0000313" key="2">
    <source>
        <dbReference type="EMBL" id="WXB92854.1"/>
    </source>
</evidence>